<dbReference type="KEGG" id="vg:64767108"/>
<proteinExistence type="predicted"/>
<protein>
    <submittedName>
        <fullName evidence="1">Uncharacterized protein</fullName>
    </submittedName>
</protein>
<dbReference type="GeneID" id="64767108"/>
<reference evidence="1 2" key="1">
    <citation type="submission" date="2019-05" db="EMBL/GenBank/DDBJ databases">
        <authorList>
            <person name="Pope W.H."/>
            <person name="Garlena R.A."/>
            <person name="Russell D.A."/>
            <person name="Jacobs-Sera D."/>
            <person name="Hatfull G.F."/>
        </authorList>
    </citation>
    <scope>NUCLEOTIDE SEQUENCE [LARGE SCALE GENOMIC DNA]</scope>
</reference>
<evidence type="ECO:0000313" key="1">
    <source>
        <dbReference type="EMBL" id="QDH91862.1"/>
    </source>
</evidence>
<sequence length="53" mass="5644">MTALLAVLIALSPDNTAPPTPEIPPPLPTYIVNGDGSRMNCTPTYSYCWPGQP</sequence>
<name>A0A514DE24_9CAUD</name>
<gene>
    <name evidence="1" type="primary">187</name>
    <name evidence="1" type="ORF">SEA_PHRAPPUCCINO_187</name>
</gene>
<dbReference type="RefSeq" id="YP_010059876.1">
    <property type="nucleotide sequence ID" value="NC_054727.1"/>
</dbReference>
<keyword evidence="2" id="KW-1185">Reference proteome</keyword>
<dbReference type="Proteomes" id="UP000316777">
    <property type="component" value="Segment"/>
</dbReference>
<organism evidence="1 2">
    <name type="scientific">Mycobacterium phage Phrappuccino</name>
    <dbReference type="NCBI Taxonomy" id="2591223"/>
    <lineage>
        <taxon>Viruses</taxon>
        <taxon>Duplodnaviria</taxon>
        <taxon>Heunggongvirae</taxon>
        <taxon>Uroviricota</taxon>
        <taxon>Caudoviricetes</taxon>
        <taxon>Phrappuccinovirus</taxon>
        <taxon>Phrappuccinovirus phrappuccino</taxon>
        <taxon>Phreappuccinovirus Phrappuccino</taxon>
    </lineage>
</organism>
<evidence type="ECO:0000313" key="2">
    <source>
        <dbReference type="Proteomes" id="UP000316777"/>
    </source>
</evidence>
<dbReference type="EMBL" id="MK937592">
    <property type="protein sequence ID" value="QDH91862.1"/>
    <property type="molecule type" value="Genomic_DNA"/>
</dbReference>
<accession>A0A514DE24</accession>